<keyword evidence="4" id="KW-1185">Reference proteome</keyword>
<feature type="domain" description="Reverse transcriptase" evidence="1">
    <location>
        <begin position="467"/>
        <end position="531"/>
    </location>
</feature>
<dbReference type="PANTHER" id="PTHR36688:SF2">
    <property type="entry name" value="ENDONUCLEASE_EXONUCLEASE_PHOSPHATASE DOMAIN-CONTAINING PROTEIN"/>
    <property type="match status" value="1"/>
</dbReference>
<dbReference type="STRING" id="67767.A0A0J7KN58"/>
<feature type="domain" description="Reverse transcriptase" evidence="1">
    <location>
        <begin position="552"/>
        <end position="665"/>
    </location>
</feature>
<dbReference type="PaxDb" id="67767-A0A0J7KN58"/>
<dbReference type="InterPro" id="IPR005135">
    <property type="entry name" value="Endo/exonuclease/phosphatase"/>
</dbReference>
<dbReference type="SUPFAM" id="SSF56672">
    <property type="entry name" value="DNA/RNA polymerases"/>
    <property type="match status" value="1"/>
</dbReference>
<gene>
    <name evidence="3" type="ORF">RF55_8349</name>
</gene>
<dbReference type="Pfam" id="PF00078">
    <property type="entry name" value="RVT_1"/>
    <property type="match status" value="2"/>
</dbReference>
<evidence type="ECO:0000259" key="1">
    <source>
        <dbReference type="Pfam" id="PF00078"/>
    </source>
</evidence>
<dbReference type="InterPro" id="IPR052560">
    <property type="entry name" value="RdDP_mobile_element"/>
</dbReference>
<evidence type="ECO:0000313" key="4">
    <source>
        <dbReference type="Proteomes" id="UP000036403"/>
    </source>
</evidence>
<reference evidence="3 4" key="1">
    <citation type="submission" date="2015-04" db="EMBL/GenBank/DDBJ databases">
        <title>Lasius niger genome sequencing.</title>
        <authorList>
            <person name="Konorov E.A."/>
            <person name="Nikitin M.A."/>
            <person name="Kirill M.V."/>
            <person name="Chang P."/>
        </authorList>
    </citation>
    <scope>NUCLEOTIDE SEQUENCE [LARGE SCALE GENOMIC DNA]</scope>
    <source>
        <tissue evidence="3">Whole</tissue>
    </source>
</reference>
<accession>A0A0J7KN58</accession>
<sequence>MIHNLRISQWNANGLIERRYELEAYLKTNDIDIMLKAETRFTEKSYFSMKNYNCYFTNHPLGNAHGGTGILVKNKIKQYILPKFEKNFIQATTVAIVGPNGPLHISATYCPPRHKITSEKYHEFFSTLGTRYITGGDWNAKHCFWGSRLTLPRGRQLYKYIQQQNMECISTGEPTYWPADPNKTPDLLDIYICKGISQSYLQVQPSTDLYSDHTPTILTVSSEIILREETQKLSTKHTNWEVFRSYINESSVLNIPLKNAEQIEAAVEHFNVIQSAAWNATPTTKKKNHQNKEYPLYIRNKIKEKRRLRTIWQKSHYPMDKRNFNRCTQELKQLIRQMKEESLQERLHSLTHTANTNYLLWKVTKHIRRPPNHNPPIRKGNDHWARSSQEKVDCVLLIIYKGERSPEEVLKTVKSLRNKKAPGYDLITAEIVKQFPKKGIMLMTAIFNGVLRTGCYPAQWKIAQIMIPKPGKNPSEVSSYRPISLLPLVSKVFEKLLLKRIKPLISDYIPQHQFGFREKHSTIEQVHRIVNVINETLEKNRCFEVKFQDSVSNLKPIKALVPQRSILGPLLYVLYTADLPLHPKVTTGTFADDTALLSIDADPSTASSNLQKNIIEIEKWLAKWRIKVNESSHVTFTLHRKSCLQVFINQIEISQADEAKYLGMYLDRRLTWRKHIWTKRKQLDMQLRNMYWLAGRRSQLSPESKIAIYKSILRPVWTYGIQLWSATKESNIDIIECFQTKTFRTMLGIPYYVSNKFIYDDLRINTVRIEISKFSRNYMTRLSQHYNILATGLLDSTCVRFRRLKRSNTLDLTHRF</sequence>
<proteinExistence type="predicted"/>
<keyword evidence="3" id="KW-0548">Nucleotidyltransferase</keyword>
<evidence type="ECO:0000313" key="3">
    <source>
        <dbReference type="EMBL" id="KMQ91747.1"/>
    </source>
</evidence>
<dbReference type="GO" id="GO:0003964">
    <property type="term" value="F:RNA-directed DNA polymerase activity"/>
    <property type="evidence" value="ECO:0007669"/>
    <property type="project" value="UniProtKB-KW"/>
</dbReference>
<dbReference type="Gene3D" id="3.60.10.10">
    <property type="entry name" value="Endonuclease/exonuclease/phosphatase"/>
    <property type="match status" value="1"/>
</dbReference>
<dbReference type="InterPro" id="IPR043502">
    <property type="entry name" value="DNA/RNA_pol_sf"/>
</dbReference>
<keyword evidence="3" id="KW-0695">RNA-directed DNA polymerase</keyword>
<dbReference type="Pfam" id="PF14529">
    <property type="entry name" value="Exo_endo_phos_2"/>
    <property type="match status" value="1"/>
</dbReference>
<organism evidence="3 4">
    <name type="scientific">Lasius niger</name>
    <name type="common">Black garden ant</name>
    <dbReference type="NCBI Taxonomy" id="67767"/>
    <lineage>
        <taxon>Eukaryota</taxon>
        <taxon>Metazoa</taxon>
        <taxon>Ecdysozoa</taxon>
        <taxon>Arthropoda</taxon>
        <taxon>Hexapoda</taxon>
        <taxon>Insecta</taxon>
        <taxon>Pterygota</taxon>
        <taxon>Neoptera</taxon>
        <taxon>Endopterygota</taxon>
        <taxon>Hymenoptera</taxon>
        <taxon>Apocrita</taxon>
        <taxon>Aculeata</taxon>
        <taxon>Formicoidea</taxon>
        <taxon>Formicidae</taxon>
        <taxon>Formicinae</taxon>
        <taxon>Lasius</taxon>
        <taxon>Lasius</taxon>
    </lineage>
</organism>
<protein>
    <submittedName>
        <fullName evidence="3">Reverse transcriptase</fullName>
    </submittedName>
</protein>
<dbReference type="InterPro" id="IPR000477">
    <property type="entry name" value="RT_dom"/>
</dbReference>
<name>A0A0J7KN58_LASNI</name>
<dbReference type="SUPFAM" id="SSF56219">
    <property type="entry name" value="DNase I-like"/>
    <property type="match status" value="1"/>
</dbReference>
<dbReference type="InterPro" id="IPR036691">
    <property type="entry name" value="Endo/exonu/phosph_ase_sf"/>
</dbReference>
<evidence type="ECO:0000259" key="2">
    <source>
        <dbReference type="Pfam" id="PF14529"/>
    </source>
</evidence>
<dbReference type="OrthoDB" id="7555282at2759"/>
<dbReference type="CDD" id="cd01650">
    <property type="entry name" value="RT_nLTR_like"/>
    <property type="match status" value="1"/>
</dbReference>
<keyword evidence="3" id="KW-0808">Transferase</keyword>
<comment type="caution">
    <text evidence="3">The sequence shown here is derived from an EMBL/GenBank/DDBJ whole genome shotgun (WGS) entry which is preliminary data.</text>
</comment>
<feature type="domain" description="Endonuclease/exonuclease/phosphatase" evidence="2">
    <location>
        <begin position="104"/>
        <end position="216"/>
    </location>
</feature>
<dbReference type="PANTHER" id="PTHR36688">
    <property type="entry name" value="ENDO/EXONUCLEASE/PHOSPHATASE DOMAIN-CONTAINING PROTEIN"/>
    <property type="match status" value="1"/>
</dbReference>
<dbReference type="AlphaFoldDB" id="A0A0J7KN58"/>
<dbReference type="Proteomes" id="UP000036403">
    <property type="component" value="Unassembled WGS sequence"/>
</dbReference>
<dbReference type="EMBL" id="LBMM01005178">
    <property type="protein sequence ID" value="KMQ91747.1"/>
    <property type="molecule type" value="Genomic_DNA"/>
</dbReference>